<protein>
    <submittedName>
        <fullName evidence="1">Uncharacterized protein</fullName>
    </submittedName>
</protein>
<evidence type="ECO:0000313" key="1">
    <source>
        <dbReference type="EMBL" id="TBU29676.1"/>
    </source>
</evidence>
<proteinExistence type="predicted"/>
<sequence length="79" mass="8530">MEGTLFRHAVIQSLPLNLLAPSALSYRVGRDTSLACIRVDLKPTCVGFSGELAQIRANDPAVREVDLLASHPVRTSASR</sequence>
<organism evidence="1">
    <name type="scientific">Dichomitus squalens</name>
    <dbReference type="NCBI Taxonomy" id="114155"/>
    <lineage>
        <taxon>Eukaryota</taxon>
        <taxon>Fungi</taxon>
        <taxon>Dikarya</taxon>
        <taxon>Basidiomycota</taxon>
        <taxon>Agaricomycotina</taxon>
        <taxon>Agaricomycetes</taxon>
        <taxon>Polyporales</taxon>
        <taxon>Polyporaceae</taxon>
        <taxon>Dichomitus</taxon>
    </lineage>
</organism>
<dbReference type="AlphaFoldDB" id="A0A4Q9MTV5"/>
<name>A0A4Q9MTV5_9APHY</name>
<reference evidence="1" key="1">
    <citation type="submission" date="2019-01" db="EMBL/GenBank/DDBJ databases">
        <title>Draft genome sequences of three monokaryotic isolates of the white-rot basidiomycete fungus Dichomitus squalens.</title>
        <authorList>
            <consortium name="DOE Joint Genome Institute"/>
            <person name="Lopez S.C."/>
            <person name="Andreopoulos B."/>
            <person name="Pangilinan J."/>
            <person name="Lipzen A."/>
            <person name="Riley R."/>
            <person name="Ahrendt S."/>
            <person name="Ng V."/>
            <person name="Barry K."/>
            <person name="Daum C."/>
            <person name="Grigoriev I.V."/>
            <person name="Hilden K.S."/>
            <person name="Makela M.R."/>
            <person name="de Vries R.P."/>
        </authorList>
    </citation>
    <scope>NUCLEOTIDE SEQUENCE [LARGE SCALE GENOMIC DNA]</scope>
    <source>
        <strain evidence="1">OM18370.1</strain>
    </source>
</reference>
<accession>A0A4Q9MTV5</accession>
<dbReference type="Proteomes" id="UP000292957">
    <property type="component" value="Unassembled WGS sequence"/>
</dbReference>
<dbReference type="EMBL" id="ML143411">
    <property type="protein sequence ID" value="TBU29676.1"/>
    <property type="molecule type" value="Genomic_DNA"/>
</dbReference>
<gene>
    <name evidence="1" type="ORF">BD311DRAFT_259200</name>
</gene>